<keyword evidence="4" id="KW-0812">Transmembrane</keyword>
<dbReference type="InterPro" id="IPR030678">
    <property type="entry name" value="Peptide/Ni-bd"/>
</dbReference>
<keyword evidence="3" id="KW-0732">Signal</keyword>
<keyword evidence="4" id="KW-1133">Transmembrane helix</keyword>
<dbReference type="Pfam" id="PF00496">
    <property type="entry name" value="SBP_bac_5"/>
    <property type="match status" value="2"/>
</dbReference>
<feature type="transmembrane region" description="Helical" evidence="4">
    <location>
        <begin position="21"/>
        <end position="42"/>
    </location>
</feature>
<gene>
    <name evidence="6" type="ORF">UU42_C0009G0007</name>
</gene>
<evidence type="ECO:0000256" key="1">
    <source>
        <dbReference type="ARBA" id="ARBA00005695"/>
    </source>
</evidence>
<name>A0A0G0X4N2_9BACT</name>
<evidence type="ECO:0000256" key="4">
    <source>
        <dbReference type="SAM" id="Phobius"/>
    </source>
</evidence>
<dbReference type="Proteomes" id="UP000034676">
    <property type="component" value="Unassembled WGS sequence"/>
</dbReference>
<dbReference type="GO" id="GO:0042597">
    <property type="term" value="C:periplasmic space"/>
    <property type="evidence" value="ECO:0007669"/>
    <property type="project" value="UniProtKB-ARBA"/>
</dbReference>
<keyword evidence="2" id="KW-0813">Transport</keyword>
<dbReference type="PANTHER" id="PTHR30290">
    <property type="entry name" value="PERIPLASMIC BINDING COMPONENT OF ABC TRANSPORTER"/>
    <property type="match status" value="1"/>
</dbReference>
<dbReference type="Gene3D" id="3.40.190.10">
    <property type="entry name" value="Periplasmic binding protein-like II"/>
    <property type="match status" value="2"/>
</dbReference>
<dbReference type="EMBL" id="LCAO01000009">
    <property type="protein sequence ID" value="KKR91610.1"/>
    <property type="molecule type" value="Genomic_DNA"/>
</dbReference>
<accession>A0A0G0X4N2</accession>
<sequence length="440" mass="49165">MVRPLKLRYWFWVTKAFIKRHIILVILGIVGGVLITEAIMLLPKKNQRISIGIVGQYSTSNLPSEVVNKLGQGLTKIGPDGQPLPGLASSWSVSTDLTTYKFYLLPNLKWVDGSPVKADELGYNFKDAQTRSISNSVLEITLKESYTPFPIIVSRPLFKKEFTGTGPYILKGIKKNGNDVVELELVAQEGSGKPDLTYHMYPTEASALTAWKLGEVSEVNDLTAIPLLNWDAKLSAEIRRDRFVGLFFNTKDATVSDKSLRQAIAYGIKKKTPDAAERAIGPISPDSWAYNTNLKKYDYDKKHAKEILSKSAVNLKNLKLSLSTFPSLLSYAEALKNDLSEIGLEVDIKVISGMGDDFQMLLITQAIPPDPDQYSLWHSTQSTNITKVNKPRIDKLLADGRKTEGMPARKPIYWDLQKTIVEEAPVVFLYHPVSYSITRQ</sequence>
<dbReference type="InterPro" id="IPR039424">
    <property type="entry name" value="SBP_5"/>
</dbReference>
<comment type="similarity">
    <text evidence="1">Belongs to the bacterial solute-binding protein 5 family.</text>
</comment>
<dbReference type="GO" id="GO:0043190">
    <property type="term" value="C:ATP-binding cassette (ABC) transporter complex"/>
    <property type="evidence" value="ECO:0007669"/>
    <property type="project" value="InterPro"/>
</dbReference>
<reference evidence="6 7" key="1">
    <citation type="journal article" date="2015" name="Nature">
        <title>rRNA introns, odd ribosomes, and small enigmatic genomes across a large radiation of phyla.</title>
        <authorList>
            <person name="Brown C.T."/>
            <person name="Hug L.A."/>
            <person name="Thomas B.C."/>
            <person name="Sharon I."/>
            <person name="Castelle C.J."/>
            <person name="Singh A."/>
            <person name="Wilkins M.J."/>
            <person name="Williams K.H."/>
            <person name="Banfield J.F."/>
        </authorList>
    </citation>
    <scope>NUCLEOTIDE SEQUENCE [LARGE SCALE GENOMIC DNA]</scope>
</reference>
<dbReference type="GO" id="GO:1904680">
    <property type="term" value="F:peptide transmembrane transporter activity"/>
    <property type="evidence" value="ECO:0007669"/>
    <property type="project" value="TreeGrafter"/>
</dbReference>
<dbReference type="AlphaFoldDB" id="A0A0G0X4N2"/>
<evidence type="ECO:0000259" key="5">
    <source>
        <dbReference type="Pfam" id="PF00496"/>
    </source>
</evidence>
<evidence type="ECO:0000256" key="3">
    <source>
        <dbReference type="ARBA" id="ARBA00022729"/>
    </source>
</evidence>
<dbReference type="CDD" id="cd00995">
    <property type="entry name" value="PBP2_NikA_DppA_OppA_like"/>
    <property type="match status" value="1"/>
</dbReference>
<dbReference type="PIRSF" id="PIRSF002741">
    <property type="entry name" value="MppA"/>
    <property type="match status" value="1"/>
</dbReference>
<protein>
    <submittedName>
        <fullName evidence="6">Extracellular solute-binding protein family 5</fullName>
    </submittedName>
</protein>
<dbReference type="InterPro" id="IPR000914">
    <property type="entry name" value="SBP_5_dom"/>
</dbReference>
<dbReference type="Gene3D" id="3.10.105.10">
    <property type="entry name" value="Dipeptide-binding Protein, Domain 3"/>
    <property type="match status" value="1"/>
</dbReference>
<dbReference type="PANTHER" id="PTHR30290:SF9">
    <property type="entry name" value="OLIGOPEPTIDE-BINDING PROTEIN APPA"/>
    <property type="match status" value="1"/>
</dbReference>
<feature type="domain" description="Solute-binding protein family 5" evidence="5">
    <location>
        <begin position="83"/>
        <end position="128"/>
    </location>
</feature>
<comment type="caution">
    <text evidence="6">The sequence shown here is derived from an EMBL/GenBank/DDBJ whole genome shotgun (WGS) entry which is preliminary data.</text>
</comment>
<evidence type="ECO:0000313" key="6">
    <source>
        <dbReference type="EMBL" id="KKR91610.1"/>
    </source>
</evidence>
<feature type="domain" description="Solute-binding protein family 5" evidence="5">
    <location>
        <begin position="157"/>
        <end position="384"/>
    </location>
</feature>
<evidence type="ECO:0000313" key="7">
    <source>
        <dbReference type="Proteomes" id="UP000034676"/>
    </source>
</evidence>
<dbReference type="GO" id="GO:0015833">
    <property type="term" value="P:peptide transport"/>
    <property type="evidence" value="ECO:0007669"/>
    <property type="project" value="TreeGrafter"/>
</dbReference>
<keyword evidence="4" id="KW-0472">Membrane</keyword>
<organism evidence="6 7">
    <name type="scientific">Candidatus Woesebacteria bacterium GW2011_GWA1_41_13b</name>
    <dbReference type="NCBI Taxonomy" id="1618555"/>
    <lineage>
        <taxon>Bacteria</taxon>
        <taxon>Candidatus Woeseibacteriota</taxon>
    </lineage>
</organism>
<proteinExistence type="inferred from homology"/>
<evidence type="ECO:0000256" key="2">
    <source>
        <dbReference type="ARBA" id="ARBA00022448"/>
    </source>
</evidence>
<dbReference type="Gene3D" id="3.90.76.10">
    <property type="entry name" value="Dipeptide-binding Protein, Domain 1"/>
    <property type="match status" value="1"/>
</dbReference>
<dbReference type="SUPFAM" id="SSF53850">
    <property type="entry name" value="Periplasmic binding protein-like II"/>
    <property type="match status" value="1"/>
</dbReference>